<feature type="domain" description="PKD" evidence="3">
    <location>
        <begin position="2911"/>
        <end position="2998"/>
    </location>
</feature>
<feature type="domain" description="PKD" evidence="3">
    <location>
        <begin position="2475"/>
        <end position="2556"/>
    </location>
</feature>
<dbReference type="InterPro" id="IPR013783">
    <property type="entry name" value="Ig-like_fold"/>
</dbReference>
<protein>
    <submittedName>
        <fullName evidence="4">PKD domain containing protein</fullName>
    </submittedName>
</protein>
<feature type="compositionally biased region" description="Acidic residues" evidence="1">
    <location>
        <begin position="631"/>
        <end position="640"/>
    </location>
</feature>
<feature type="domain" description="PKD" evidence="3">
    <location>
        <begin position="2298"/>
        <end position="2385"/>
    </location>
</feature>
<reference evidence="5" key="1">
    <citation type="submission" date="2011-08" db="EMBL/GenBank/DDBJ databases">
        <title>The complete genome of Muricauda ruestringensis DSM 13258.</title>
        <authorList>
            <person name="Lucas S."/>
            <person name="Han J."/>
            <person name="Lapidus A."/>
            <person name="Bruce D."/>
            <person name="Goodwin L."/>
            <person name="Pitluck S."/>
            <person name="Peters L."/>
            <person name="Kyrpides N."/>
            <person name="Mavromatis K."/>
            <person name="Ivanova N."/>
            <person name="Ovchinnikova G."/>
            <person name="Teshima H."/>
            <person name="Detter J.C."/>
            <person name="Tapia R."/>
            <person name="Han C."/>
            <person name="Land M."/>
            <person name="Hauser L."/>
            <person name="Markowitz V."/>
            <person name="Cheng J.-F."/>
            <person name="Hugenholtz P."/>
            <person name="Woyke T."/>
            <person name="Wu D."/>
            <person name="Spring S."/>
            <person name="Schroeder M."/>
            <person name="Brambilla E."/>
            <person name="Klenk H.-P."/>
            <person name="Eisen J.A."/>
        </authorList>
    </citation>
    <scope>NUCLEOTIDE SEQUENCE [LARGE SCALE GENOMIC DNA]</scope>
    <source>
        <strain evidence="5">DSM 13258 / LMG 19739 / B1</strain>
    </source>
</reference>
<accession>G2PNI7</accession>
<feature type="domain" description="PKD" evidence="3">
    <location>
        <begin position="2649"/>
        <end position="2734"/>
    </location>
</feature>
<dbReference type="InterPro" id="IPR008979">
    <property type="entry name" value="Galactose-bd-like_sf"/>
</dbReference>
<dbReference type="SUPFAM" id="SSF117281">
    <property type="entry name" value="Kelch motif"/>
    <property type="match status" value="1"/>
</dbReference>
<evidence type="ECO:0000313" key="4">
    <source>
        <dbReference type="EMBL" id="AEM71367.1"/>
    </source>
</evidence>
<evidence type="ECO:0000313" key="5">
    <source>
        <dbReference type="Proteomes" id="UP000008908"/>
    </source>
</evidence>
<dbReference type="Pfam" id="PF11721">
    <property type="entry name" value="Malectin"/>
    <property type="match status" value="2"/>
</dbReference>
<dbReference type="STRING" id="886377.Murru_2329"/>
<dbReference type="KEGG" id="mrs:Murru_2329"/>
<dbReference type="InterPro" id="IPR015915">
    <property type="entry name" value="Kelch-typ_b-propeller"/>
</dbReference>
<evidence type="ECO:0000256" key="1">
    <source>
        <dbReference type="SAM" id="MobiDB-lite"/>
    </source>
</evidence>
<organism evidence="4 5">
    <name type="scientific">Allomuricauda ruestringensis (strain DSM 13258 / CIP 107369 / LMG 19739 / B1)</name>
    <name type="common">Muricauda ruestringensis</name>
    <dbReference type="NCBI Taxonomy" id="886377"/>
    <lineage>
        <taxon>Bacteria</taxon>
        <taxon>Pseudomonadati</taxon>
        <taxon>Bacteroidota</taxon>
        <taxon>Flavobacteriia</taxon>
        <taxon>Flavobacteriales</taxon>
        <taxon>Flavobacteriaceae</taxon>
        <taxon>Flagellimonas</taxon>
    </lineage>
</organism>
<gene>
    <name evidence="4" type="ordered locus">Murru_2329</name>
</gene>
<feature type="domain" description="PKD" evidence="3">
    <location>
        <begin position="2822"/>
        <end position="2909"/>
    </location>
</feature>
<dbReference type="SUPFAM" id="SSF49785">
    <property type="entry name" value="Galactose-binding domain-like"/>
    <property type="match status" value="2"/>
</dbReference>
<dbReference type="InterPro" id="IPR000601">
    <property type="entry name" value="PKD_dom"/>
</dbReference>
<dbReference type="GO" id="GO:0031410">
    <property type="term" value="C:cytoplasmic vesicle"/>
    <property type="evidence" value="ECO:0007669"/>
    <property type="project" value="TreeGrafter"/>
</dbReference>
<feature type="chain" id="PRO_5003434756" evidence="2">
    <location>
        <begin position="37"/>
        <end position="3087"/>
    </location>
</feature>
<dbReference type="eggNOG" id="COG3291">
    <property type="taxonomic scope" value="Bacteria"/>
</dbReference>
<reference evidence="4 5" key="2">
    <citation type="journal article" date="2012" name="Stand. Genomic Sci.">
        <title>Complete genome sequence of the facultatively anaerobic, appendaged bacterium Muricauda ruestringensis type strain (B1(T)).</title>
        <authorList>
            <person name="Huntemann M."/>
            <person name="Teshima H."/>
            <person name="Lapidus A."/>
            <person name="Nolan M."/>
            <person name="Lucas S."/>
            <person name="Hammon N."/>
            <person name="Deshpande S."/>
            <person name="Cheng J.F."/>
            <person name="Tapia R."/>
            <person name="Goodwin L.A."/>
            <person name="Pitluck S."/>
            <person name="Liolios K."/>
            <person name="Pagani I."/>
            <person name="Ivanova N."/>
            <person name="Mavromatis K."/>
            <person name="Mikhailova N."/>
            <person name="Pati A."/>
            <person name="Chen A."/>
            <person name="Palaniappan K."/>
            <person name="Land M."/>
            <person name="Hauser L."/>
            <person name="Pan C."/>
            <person name="Brambilla E.M."/>
            <person name="Rohde M."/>
            <person name="Spring S."/>
            <person name="Goker M."/>
            <person name="Detter J.C."/>
            <person name="Bristow J."/>
            <person name="Eisen J.A."/>
            <person name="Markowitz V."/>
            <person name="Hugenholtz P."/>
            <person name="Kyrpides N.C."/>
            <person name="Klenk H.P."/>
            <person name="Woyke T."/>
        </authorList>
    </citation>
    <scope>NUCLEOTIDE SEQUENCE [LARGE SCALE GENOMIC DNA]</scope>
    <source>
        <strain evidence="5">DSM 13258 / LMG 19739 / B1</strain>
    </source>
</reference>
<dbReference type="PANTHER" id="PTHR46182:SF2">
    <property type="entry name" value="FI19480P1"/>
    <property type="match status" value="1"/>
</dbReference>
<dbReference type="eggNOG" id="COG3055">
    <property type="taxonomic scope" value="Bacteria"/>
</dbReference>
<dbReference type="Gene3D" id="2.60.120.430">
    <property type="entry name" value="Galactose-binding lectin"/>
    <property type="match status" value="2"/>
</dbReference>
<dbReference type="HOGENOM" id="CLU_226141_0_0_10"/>
<dbReference type="EMBL" id="CP002999">
    <property type="protein sequence ID" value="AEM71367.1"/>
    <property type="molecule type" value="Genomic_DNA"/>
</dbReference>
<dbReference type="Pfam" id="PF24681">
    <property type="entry name" value="Kelch_KLHDC2_KLHL20_DRC7"/>
    <property type="match status" value="1"/>
</dbReference>
<feature type="region of interest" description="Disordered" evidence="1">
    <location>
        <begin position="401"/>
        <end position="482"/>
    </location>
</feature>
<dbReference type="SMART" id="SM00089">
    <property type="entry name" value="PKD"/>
    <property type="match status" value="8"/>
</dbReference>
<dbReference type="InterPro" id="IPR015919">
    <property type="entry name" value="Cadherin-like_sf"/>
</dbReference>
<proteinExistence type="predicted"/>
<dbReference type="SUPFAM" id="SSF49299">
    <property type="entry name" value="PKD domain"/>
    <property type="match status" value="8"/>
</dbReference>
<evidence type="ECO:0000256" key="2">
    <source>
        <dbReference type="SAM" id="SignalP"/>
    </source>
</evidence>
<keyword evidence="5" id="KW-1185">Reference proteome</keyword>
<dbReference type="Gene3D" id="2.60.40.10">
    <property type="entry name" value="Immunoglobulins"/>
    <property type="match status" value="11"/>
</dbReference>
<dbReference type="Pfam" id="PF05345">
    <property type="entry name" value="He_PIG"/>
    <property type="match status" value="3"/>
</dbReference>
<dbReference type="PANTHER" id="PTHR46182">
    <property type="entry name" value="FI19480P1"/>
    <property type="match status" value="1"/>
</dbReference>
<dbReference type="InterPro" id="IPR011042">
    <property type="entry name" value="6-blade_b-propeller_TolB-like"/>
</dbReference>
<dbReference type="GO" id="GO:0016020">
    <property type="term" value="C:membrane"/>
    <property type="evidence" value="ECO:0007669"/>
    <property type="project" value="InterPro"/>
</dbReference>
<dbReference type="SMART" id="SM00612">
    <property type="entry name" value="Kelch"/>
    <property type="match status" value="5"/>
</dbReference>
<dbReference type="Pfam" id="PF18911">
    <property type="entry name" value="PKD_4"/>
    <property type="match status" value="8"/>
</dbReference>
<dbReference type="InterPro" id="IPR006652">
    <property type="entry name" value="Kelch_1"/>
</dbReference>
<dbReference type="Gene3D" id="2.120.10.30">
    <property type="entry name" value="TolB, C-terminal domain"/>
    <property type="match status" value="1"/>
</dbReference>
<sequence>MNYINTMKKNYFSYALRVSFITLLFLFNPFNSEVNAQINFTEGSELNFNGDDVSSGFTSLMFGPDGRLYAAKRSGTIKVYTVQRNGPTDYEVIGVESLSGVTNIVNHDDDGGLCSGGVDCSKRQTTGLTVGGTASNPIIYVSSSDHRIGSGENGGNGDVNLDTNSGIITRFTWNGTSWDVVDLVRGLPRSEENHATNGLELATIDGTEYLIVAQGGHTNGGGPSTNFVHTCEYALSGAVLAVDLDAIDALPIQTDGNNRDYIYDLPTLDDPTRANVNGITDPDAPGYDGVDVNDPWGGNDGLNQAMIVPDGPVQILAPGFRNAYDIVVTESGALYATDNGPNDGWGGFPVNEGTVNVTNAYDANEPGSQSASGGELINNKDHLELITTNLQTYTFGSFYGGHPNPTRANPNGAGLYTAPNQNGTDGAVFRTSTYDPDTSTPGSTANPSIALPANWPPVQTSNTVEGDWRDPENPNPDGPDDAPIVIWGTNTNGIDEYTASNFGGAMQGDLIAGVNTGVLRRVELKEDGTLENFFPNQFSGIGGNALGVTCNSDFDIFPGTVWAATLNGKIVVFEPQDFIECDNPAGDPLADFDNDGYTNQDELDNGTDPCNGGSQPADFDKAAGAPYVSDLNDDDDDNDGILDQNDPFQLGDPTVGGSDAFELPIYNGLFNDQQGLGGIFGLGMTGLMNNGDPNPNYLNWLDRRDDPNDPNSNDVLGGAPGLMTSHMTSGTANGSTNTQEKGYQYGVQVDQSTGVFTVIGNLINLVGPLRIYGNTAAVGGELGHFIGDGTQSNFIKMVVTETGITALQEINDVPQTPINIPIAEVNRPSSEIVFYFMVDPSNGEVTLQFEFDGGGRITAGTLTAQGSILDAIQQSNQDLAVGFIGTSNTEGVELEGTWDFLNVVGQEPTVSQEIPDITKIVDSADEIVDLNNFFADDFGDANLTYAVINNSDPNIGTAMNGNELTLSFPSITAISDITVRATDDDGFFIEDTFNVTVSDAPVVLYRVNAGGPELAAIDGGMVWGADEPGNNSPYLLEAGTNQAFVSSVMPVDGSVNQATTPLEIYATERFDATGGMPNLTYAFPVAEPGNYEIRLYMGNSYNLSSEPGERVFDVGLEGTILPLLNDIDLSATYGHQTGTVVTHTLKVIDGTLNISFFHGVAENPLINAIEILDAFDNDTPIYVHPIADQIGNVGEQLNGGLGVSAYGGDGNLQYSATGLPPGLVIEPTNGQIGGTIDETAASGSPYSVTITVDDSDGLTSDTVSVDFSWTVTETFAVRINAGGNQVSPTDIGPKWEDNATNGEQIGGNYVVNTGNTSDFVGTTYANRDSSIPAYLDNGTFAEIFEEDRYDPSSAPEMEYTVVLDNGDYMVNLYVANAYNGASEVGDRIFDILIEGALVEDDFDVIDRFGHQVGGMLTYPVEVTDGELNILFNHGAIENPLVNAIEIFKVDANNPTLTLANISDQTNEIINSVNITASATGGDPGEDVTYYMSGHPDGVSINPSTGEISGTITVAAANGGPNNDGVHTVVVTAMKPLSAPSSQVFTWTIDSQYLWNDKNENENYIARHETSFVQAGDKFYLMGGREFAQTIDIYDYTSNTWTSLADSAPFEFNHFQATEYKGLIWVIGAFKTNNFPNEVPADYIWMFDPVSQEWIQGPEIPESRRRGSTGLVVYNDKFYIVGGNTDGHAGGYVAWFDEYDPATGTWTSLADAPEARDHFAAVLIGNKLYVAAGRQSGGVSAWKPTIPQVDVYDFVAGTWSTLPSGQDIPTPRGGASAVNFNNKLVVIGGEVQDEVVYGVETDDALKITEEYDPVSQSWKRLPDMNYERHGTQAIVSGPGVHILAGAPSRGGGNQKNMEYLGQDSPVGTPSVASTLSVPSTVVIVDGETVDIDLSLIDGNVGLFVKSMDISGANADDFSIDAGQLENMLMNPNETRTLSVTLSGTGADRTAILTINYGNSDTASIALTNNPNATFSVTNPGDQYNYEGDDVSLQVEATSPNVTSYSAIGLPPNLTINENTGVISGTIDDGFISGGSNVFQEDNGLLIIEAETDFDDTSGGFDILTESETTYLVTTTNHIGNTNGQTVSYEFQIDNPGVYRFHMKSDFSGTDPTEENDIWFKIDNTTDVHFFTVQGGDLTSTSEFENIIGGGGSSKTIYYPGGNSEGRPDFGSLNPGVNGFFKLWRTGPESNKWDGQTIDNNGFPVYAYFPSAGIYTIQASERSAGHKLDRFALAHIDLVSTGEPIATLDGPESQQGDDIYGDGAAVDSPYSVSVTVTDNGDPAGNETIDFLWYIGASGDLIAVPQADVTTGVVPLTVNFTGSNSLDNVGVTSYLWSFNDGTGATSIAPDPSYEFTEIGTYTVDLTVEDADGGTDTKSITIEVTGTGIPPTAVASANVVDGEAPLEVIFTGSASTDDLGVIESYSWDFGDGGTSTEADPTYSYLNPGIYTTVLTVTDIEGLADTAEVDITVNQPNDAPIAEALASQESGTAPLQVDFTGSGSSDDVGIITYAWDFGDGGISTEQNPTYTFNTTGVYDVVLTVTDGGGLTGTDTLTITVTNQNPVAVVVATPDAGEAPLEVSFTGSGSTDNIAIDTYTWDFGDGSNSTDADPIHTYTDPGNYTAELTVTDNEGATATASVLIQVTQVGGNEAPEAVATANPTEGEAPLPVTFNAGGSSDDVGIDTYFWEFSDGRTSDQMNPTLTFENAGTYDATLTVTDEAGLSDSTTIQIVVTQAPEAVISATPDSGNAPLEVSFMGGNSLDDVGVESYAWDFGDGNSSTEINPIHTYNTPDTYTATLTVTDGEGLTDTATVNIVVTEEGGNQAPEAVASANPTQGQAPLAVIFNGEASTDDAGIDTYFWEFSDGRTSNQMNPMLTFENAGTYDATLTVTDEAGLSDSVTIQIVVAEPGSNEAPVAVVSPESESGEAPLEVSFIGSNSTDDVEIVSYAWDFGDGNSSTDADPIHTYNEVGNYTAQLTVTDGEGLTDTATVDIEVVEDSETTASVAPNPVPINEDYASIQLSQLPHDDVVVTSIHLHDSMGRLIASFDPMQVYNGEGAYRIPIDTLRSGLYYATLELSDGDPIGIKFLVSN</sequence>
<keyword evidence="2" id="KW-0732">Signal</keyword>
<dbReference type="InterPro" id="IPR029865">
    <property type="entry name" value="KIAA0319-like"/>
</dbReference>
<feature type="domain" description="PKD" evidence="3">
    <location>
        <begin position="2560"/>
        <end position="2645"/>
    </location>
</feature>
<dbReference type="InterPro" id="IPR035986">
    <property type="entry name" value="PKD_dom_sf"/>
</dbReference>
<name>G2PNI7_ALLRU</name>
<evidence type="ECO:0000259" key="3">
    <source>
        <dbReference type="PROSITE" id="PS50093"/>
    </source>
</evidence>
<dbReference type="PROSITE" id="PS50093">
    <property type="entry name" value="PKD"/>
    <property type="match status" value="8"/>
</dbReference>
<dbReference type="GO" id="GO:0005509">
    <property type="term" value="F:calcium ion binding"/>
    <property type="evidence" value="ECO:0007669"/>
    <property type="project" value="InterPro"/>
</dbReference>
<feature type="compositionally biased region" description="Polar residues" evidence="1">
    <location>
        <begin position="418"/>
        <end position="447"/>
    </location>
</feature>
<dbReference type="InterPro" id="IPR022409">
    <property type="entry name" value="PKD/Chitinase_dom"/>
</dbReference>
<feature type="domain" description="PKD" evidence="3">
    <location>
        <begin position="2387"/>
        <end position="2468"/>
    </location>
</feature>
<feature type="compositionally biased region" description="Polar residues" evidence="1">
    <location>
        <begin position="725"/>
        <end position="737"/>
    </location>
</feature>
<dbReference type="SUPFAM" id="SSF49313">
    <property type="entry name" value="Cadherin-like"/>
    <property type="match status" value="2"/>
</dbReference>
<feature type="region of interest" description="Disordered" evidence="1">
    <location>
        <begin position="583"/>
        <end position="655"/>
    </location>
</feature>
<feature type="domain" description="PKD" evidence="3">
    <location>
        <begin position="2733"/>
        <end position="2820"/>
    </location>
</feature>
<dbReference type="Gene3D" id="2.120.10.80">
    <property type="entry name" value="Kelch-type beta propeller"/>
    <property type="match status" value="1"/>
</dbReference>
<dbReference type="InterPro" id="IPR021720">
    <property type="entry name" value="Malectin_dom"/>
</dbReference>
<dbReference type="Proteomes" id="UP000008908">
    <property type="component" value="Chromosome"/>
</dbReference>
<dbReference type="CDD" id="cd00146">
    <property type="entry name" value="PKD"/>
    <property type="match status" value="8"/>
</dbReference>
<feature type="signal peptide" evidence="2">
    <location>
        <begin position="1"/>
        <end position="36"/>
    </location>
</feature>
<feature type="region of interest" description="Disordered" evidence="1">
    <location>
        <begin position="704"/>
        <end position="737"/>
    </location>
</feature>